<evidence type="ECO:0000256" key="5">
    <source>
        <dbReference type="SAM" id="MobiDB-lite"/>
    </source>
</evidence>
<keyword evidence="9" id="KW-1185">Reference proteome</keyword>
<evidence type="ECO:0000313" key="9">
    <source>
        <dbReference type="Proteomes" id="UP000250086"/>
    </source>
</evidence>
<dbReference type="RefSeq" id="WP_113744990.1">
    <property type="nucleotide sequence ID" value="NZ_UAPV01000001.1"/>
</dbReference>
<keyword evidence="4 6" id="KW-0472">Membrane</keyword>
<name>A0A2X0VN81_9GAMM</name>
<evidence type="ECO:0000256" key="6">
    <source>
        <dbReference type="SAM" id="Phobius"/>
    </source>
</evidence>
<accession>A0A2X0VN81</accession>
<feature type="compositionally biased region" description="Basic and acidic residues" evidence="5">
    <location>
        <begin position="297"/>
        <end position="311"/>
    </location>
</feature>
<protein>
    <submittedName>
        <fullName evidence="8">Family of uncharacterized function (DUF490)</fullName>
    </submittedName>
</protein>
<dbReference type="GO" id="GO:0009306">
    <property type="term" value="P:protein secretion"/>
    <property type="evidence" value="ECO:0007669"/>
    <property type="project" value="InterPro"/>
</dbReference>
<feature type="transmembrane region" description="Helical" evidence="6">
    <location>
        <begin position="12"/>
        <end position="33"/>
    </location>
</feature>
<dbReference type="PANTHER" id="PTHR36985">
    <property type="entry name" value="TRANSLOCATION AND ASSEMBLY MODULE SUBUNIT TAMB"/>
    <property type="match status" value="1"/>
</dbReference>
<dbReference type="EMBL" id="UAPV01000001">
    <property type="protein sequence ID" value="SPT70978.1"/>
    <property type="molecule type" value="Genomic_DNA"/>
</dbReference>
<dbReference type="GO" id="GO:0005886">
    <property type="term" value="C:plasma membrane"/>
    <property type="evidence" value="ECO:0007669"/>
    <property type="project" value="InterPro"/>
</dbReference>
<feature type="region of interest" description="Disordered" evidence="5">
    <location>
        <begin position="202"/>
        <end position="336"/>
    </location>
</feature>
<sequence>MHVVIKKRIKQFLLYGLLPLFVVLLLTLSLLLYTTAGARFVLSRASGALEGVVNISATITDGSIARGLMLDKVHVNVPDIVSVSADFLNIKSSGLYDLLALGTYYVKDLHSKNLKVELLLKDDGKEDKSEDKTDTSSDEIFILKFPVKIFIERLRVDDFAYLSDIVDVHVAMFEGKLRAFDSSAQLMEGLGDSILVHLKNDETGHDKSSYGKSENNSNDKIDDKNNAVLDTKNTDEHKSASSSNKTEESNIVADNKSSAIKDTADNITADENTQNSQIASNTKAQKSADGQIAYKSDNTDKALASDKDKEQAASQDEVLSLQESEDEASLKDAGDVKHSDSYRFSGRDGVIEKLYTVHLPLNAYIASLKVTNSRYYQDGYDTGLFDGELSGSFEDTLVKIRYLKLKHKLGDVNIKGSMRFENYYDLDFSVEGQGAVNDYTHDNYEGLLYGLKGSGTVTGSLSDINLKAELLNPDKTAVDIRFNALSDDLALNADVVSAAFAWPLLTDTPKARGTRLLLHTRGSLINGLDTKFGGIISGYGLKDFKVDLNSLIRIGDMDIKALNLKGLYEGSMVDATYRGHLNYSTVFGLDGTVSLNVSDGSFIDKNLKGPLSLSSNLSAYLDNNDVLNSNLDVKGLRASAHLNGVDALLQGQNIKGSVRSGINIEELSFLQKNNAVHIKGVVGDNSDLHGTVNLYNLTLLHPSLSGDAAGTLKVTGALDDLDINLNARSYRVKFDDMILDDINVNSFLKTKDMSFGLTGLISSLRPGVDLEDLKQCVLDVHGALADHSVNFICAGNNTLYLDYDGALDKDAAVYTGSIGELILNNIRGISLSLQEEIPLEYNFNKKSGEIGSFELRGNVGSLFVSDTKFGQNLFTSNIDLKELNLKYLRLFMPKSYDLKGSVNAKAAIDIKDGRVKAKGFINANNSLFIAPSVFVPFEKLILDFDGSDNSIGARLEFAMRRNLGNGLVNVKVSDIKKSRKLSGSIDIDRLDLKLISQVGQIFNDIEGQVQSSGSIGGTLDKPLFYGDIKVAGKAEPRYDIGQIEDFALLLKGLGSSANIGGFINLNGEKLNIDGQLDWQDEAQGQMAFKAKNLPAFLAGYGAAIADIDIAASLTQSVDVKGSVHIPKAQLTVKGLSSSSIGVSKDEIVIGSHGTQALKPKAKAPLESAINLDVTLGDDVQLSAMGLNALVAGAVNVSKQKDSADFTGSGKISLKDGEIELYGHHFHVVKADTIFNGNITNPALDFEVIANSDELEDDVEVGIKVSGSALEPDIDLFSRPAMSENEILSYILYGHGLEKSSATQDANNGALLLGLGLSSTTSLVNSIVGVLGFQDVQVGASGSGDEAQVSVQGYLTKKIRISYGYGIYNAVGEFKVRYELVRKLYAEFVSSVDQAVDLIYSFEFN</sequence>
<comment type="subcellular location">
    <subcellularLocation>
        <location evidence="1">Membrane</location>
        <topology evidence="1">Single-pass membrane protein</topology>
    </subcellularLocation>
</comment>
<dbReference type="InterPro" id="IPR007452">
    <property type="entry name" value="TamB_C"/>
</dbReference>
<organism evidence="8 9">
    <name type="scientific">Anaerobiospirillum thomasii</name>
    <dbReference type="NCBI Taxonomy" id="179995"/>
    <lineage>
        <taxon>Bacteria</taxon>
        <taxon>Pseudomonadati</taxon>
        <taxon>Pseudomonadota</taxon>
        <taxon>Gammaproteobacteria</taxon>
        <taxon>Aeromonadales</taxon>
        <taxon>Succinivibrionaceae</taxon>
        <taxon>Anaerobiospirillum</taxon>
    </lineage>
</organism>
<keyword evidence="2 6" id="KW-0812">Transmembrane</keyword>
<evidence type="ECO:0000313" key="8">
    <source>
        <dbReference type="EMBL" id="SPT70978.1"/>
    </source>
</evidence>
<feature type="compositionally biased region" description="Polar residues" evidence="5">
    <location>
        <begin position="255"/>
        <end position="285"/>
    </location>
</feature>
<evidence type="ECO:0000259" key="7">
    <source>
        <dbReference type="Pfam" id="PF04357"/>
    </source>
</evidence>
<evidence type="ECO:0000256" key="1">
    <source>
        <dbReference type="ARBA" id="ARBA00004167"/>
    </source>
</evidence>
<evidence type="ECO:0000256" key="2">
    <source>
        <dbReference type="ARBA" id="ARBA00022692"/>
    </source>
</evidence>
<evidence type="ECO:0000256" key="3">
    <source>
        <dbReference type="ARBA" id="ARBA00022989"/>
    </source>
</evidence>
<dbReference type="PANTHER" id="PTHR36985:SF1">
    <property type="entry name" value="TRANSLOCATION AND ASSEMBLY MODULE SUBUNIT TAMB"/>
    <property type="match status" value="1"/>
</dbReference>
<reference evidence="8 9" key="1">
    <citation type="submission" date="2018-06" db="EMBL/GenBank/DDBJ databases">
        <authorList>
            <consortium name="Pathogen Informatics"/>
            <person name="Doyle S."/>
        </authorList>
    </citation>
    <scope>NUCLEOTIDE SEQUENCE [LARGE SCALE GENOMIC DNA]</scope>
    <source>
        <strain evidence="8 9">NCTC13093</strain>
    </source>
</reference>
<evidence type="ECO:0000256" key="4">
    <source>
        <dbReference type="ARBA" id="ARBA00023136"/>
    </source>
</evidence>
<gene>
    <name evidence="8" type="ORF">NCTC13093_02407</name>
</gene>
<dbReference type="Pfam" id="PF04357">
    <property type="entry name" value="TamB"/>
    <property type="match status" value="1"/>
</dbReference>
<keyword evidence="3 6" id="KW-1133">Transmembrane helix</keyword>
<proteinExistence type="predicted"/>
<dbReference type="GO" id="GO:0097347">
    <property type="term" value="C:TAM protein secretion complex"/>
    <property type="evidence" value="ECO:0007669"/>
    <property type="project" value="TreeGrafter"/>
</dbReference>
<feature type="domain" description="Translocation and assembly module TamB C-terminal" evidence="7">
    <location>
        <begin position="1066"/>
        <end position="1403"/>
    </location>
</feature>
<dbReference type="Proteomes" id="UP000250086">
    <property type="component" value="Unassembled WGS sequence"/>
</dbReference>